<accession>A0A6S7FK83</accession>
<evidence type="ECO:0000313" key="1">
    <source>
        <dbReference type="EMBL" id="CAB3977193.1"/>
    </source>
</evidence>
<dbReference type="EMBL" id="CACRXK020000034">
    <property type="protein sequence ID" value="CAB3977193.1"/>
    <property type="molecule type" value="Genomic_DNA"/>
</dbReference>
<keyword evidence="2" id="KW-1185">Reference proteome</keyword>
<dbReference type="Gene3D" id="1.10.340.70">
    <property type="match status" value="1"/>
</dbReference>
<dbReference type="Pfam" id="PF17921">
    <property type="entry name" value="Integrase_H2C2"/>
    <property type="match status" value="1"/>
</dbReference>
<dbReference type="Proteomes" id="UP001152795">
    <property type="component" value="Unassembled WGS sequence"/>
</dbReference>
<evidence type="ECO:0000313" key="2">
    <source>
        <dbReference type="Proteomes" id="UP001152795"/>
    </source>
</evidence>
<organism evidence="1 2">
    <name type="scientific">Paramuricea clavata</name>
    <name type="common">Red gorgonian</name>
    <name type="synonym">Violescent sea-whip</name>
    <dbReference type="NCBI Taxonomy" id="317549"/>
    <lineage>
        <taxon>Eukaryota</taxon>
        <taxon>Metazoa</taxon>
        <taxon>Cnidaria</taxon>
        <taxon>Anthozoa</taxon>
        <taxon>Octocorallia</taxon>
        <taxon>Malacalcyonacea</taxon>
        <taxon>Plexauridae</taxon>
        <taxon>Paramuricea</taxon>
    </lineage>
</organism>
<sequence length="276" mass="32408">MDKLEKHLTGKLKLLKFTFEKTSEIVSKANIVAIERQRVALLKITANIEEVKLRILEGKFERGDNDETITNWSKNVEEQVENVDAEVEKLQKYLDEMKANQASKAKEAERAQQLQFEKEQYEQKLHFEHKKRLKHKRNFGEEKAQRQGKASEKYDADRMQLNLQRNQSGLLECRGRFQGHYPIYLPDTEIYTEKFVQQAHEDTLHGEVGLTMAKVRENHWVPRLRQLAKRLIKKCPSCKRFQITALASPPSGFLPKDRTEGNTAFFPTWQRINTRK</sequence>
<comment type="caution">
    <text evidence="1">The sequence shown here is derived from an EMBL/GenBank/DDBJ whole genome shotgun (WGS) entry which is preliminary data.</text>
</comment>
<reference evidence="1" key="1">
    <citation type="submission" date="2020-04" db="EMBL/GenBank/DDBJ databases">
        <authorList>
            <person name="Alioto T."/>
            <person name="Alioto T."/>
            <person name="Gomez Garrido J."/>
        </authorList>
    </citation>
    <scope>NUCLEOTIDE SEQUENCE</scope>
    <source>
        <strain evidence="1">A484AB</strain>
    </source>
</reference>
<protein>
    <submittedName>
        <fullName evidence="1">Uncharacterized protein</fullName>
    </submittedName>
</protein>
<proteinExistence type="predicted"/>
<dbReference type="InterPro" id="IPR041588">
    <property type="entry name" value="Integrase_H2C2"/>
</dbReference>
<dbReference type="AlphaFoldDB" id="A0A6S7FK83"/>
<gene>
    <name evidence="1" type="ORF">PACLA_8A050418</name>
</gene>
<name>A0A6S7FK83_PARCT</name>